<dbReference type="EMBL" id="JAEMWZ010000013">
    <property type="protein sequence ID" value="KAG7142826.1"/>
    <property type="molecule type" value="Genomic_DNA"/>
</dbReference>
<dbReference type="OrthoDB" id="7464126at2759"/>
<sequence length="141" mass="16032">MAQETATKARDLRNPLPWRNVTKRDLGIMFQFALPRGHGLSQKLVGIVFIGSPHRGSWTANVGEIWRKLASFVLMDTNARILHSLCLKNSDLERCQDAFSALWLKYNFRVKTFQEGLPLKLSLRFGQSMMSKRSELPKVGG</sequence>
<accession>A0A8I3AWP3</accession>
<comment type="caution">
    <text evidence="1">The sequence shown here is derived from an EMBL/GenBank/DDBJ whole genome shotgun (WGS) entry which is preliminary data.</text>
</comment>
<gene>
    <name evidence="1" type="ORF">HYQ45_000919</name>
</gene>
<organism evidence="1 2">
    <name type="scientific">Verticillium longisporum</name>
    <name type="common">Verticillium dahliae var. longisporum</name>
    <dbReference type="NCBI Taxonomy" id="100787"/>
    <lineage>
        <taxon>Eukaryota</taxon>
        <taxon>Fungi</taxon>
        <taxon>Dikarya</taxon>
        <taxon>Ascomycota</taxon>
        <taxon>Pezizomycotina</taxon>
        <taxon>Sordariomycetes</taxon>
        <taxon>Hypocreomycetidae</taxon>
        <taxon>Glomerellales</taxon>
        <taxon>Plectosphaerellaceae</taxon>
        <taxon>Verticillium</taxon>
    </lineage>
</organism>
<reference evidence="1" key="1">
    <citation type="journal article" date="2021" name="Mol. Plant Pathol.">
        <title>A 20-kb lineage-specific genomic region tames virulence in pathogenic amphidiploid Verticillium longisporum.</title>
        <authorList>
            <person name="Harting R."/>
            <person name="Starke J."/>
            <person name="Kusch H."/>
            <person name="Poggeler S."/>
            <person name="Maurus I."/>
            <person name="Schluter R."/>
            <person name="Landesfeind M."/>
            <person name="Bulla I."/>
            <person name="Nowrousian M."/>
            <person name="de Jonge R."/>
            <person name="Stahlhut G."/>
            <person name="Hoff K.J."/>
            <person name="Asshauer K.P."/>
            <person name="Thurmer A."/>
            <person name="Stanke M."/>
            <person name="Daniel R."/>
            <person name="Morgenstern B."/>
            <person name="Thomma B.P.H.J."/>
            <person name="Kronstad J.W."/>
            <person name="Braus-Stromeyer S.A."/>
            <person name="Braus G.H."/>
        </authorList>
    </citation>
    <scope>NUCLEOTIDE SEQUENCE</scope>
    <source>
        <strain evidence="1">Vl32</strain>
    </source>
</reference>
<protein>
    <submittedName>
        <fullName evidence="1">Uncharacterized protein</fullName>
    </submittedName>
</protein>
<dbReference type="Proteomes" id="UP000689129">
    <property type="component" value="Unassembled WGS sequence"/>
</dbReference>
<proteinExistence type="predicted"/>
<evidence type="ECO:0000313" key="2">
    <source>
        <dbReference type="Proteomes" id="UP000689129"/>
    </source>
</evidence>
<dbReference type="AlphaFoldDB" id="A0A8I3AWP3"/>
<name>A0A8I3AWP3_VERLO</name>
<evidence type="ECO:0000313" key="1">
    <source>
        <dbReference type="EMBL" id="KAG7142826.1"/>
    </source>
</evidence>